<organism evidence="2">
    <name type="scientific">hydrocarbon metagenome</name>
    <dbReference type="NCBI Taxonomy" id="938273"/>
    <lineage>
        <taxon>unclassified sequences</taxon>
        <taxon>metagenomes</taxon>
        <taxon>ecological metagenomes</taxon>
    </lineage>
</organism>
<name>A0A0W8F3C1_9ZZZZ</name>
<proteinExistence type="predicted"/>
<evidence type="ECO:0000313" key="2">
    <source>
        <dbReference type="EMBL" id="KUG15376.1"/>
    </source>
</evidence>
<dbReference type="EMBL" id="LNQE01001559">
    <property type="protein sequence ID" value="KUG15376.1"/>
    <property type="molecule type" value="Genomic_DNA"/>
</dbReference>
<dbReference type="AlphaFoldDB" id="A0A0W8F3C1"/>
<protein>
    <submittedName>
        <fullName evidence="2">Uncharacterized protein</fullName>
    </submittedName>
</protein>
<feature type="region of interest" description="Disordered" evidence="1">
    <location>
        <begin position="20"/>
        <end position="48"/>
    </location>
</feature>
<gene>
    <name evidence="2" type="ORF">ASZ90_014955</name>
</gene>
<accession>A0A0W8F3C1</accession>
<feature type="compositionally biased region" description="Basic and acidic residues" evidence="1">
    <location>
        <begin position="23"/>
        <end position="38"/>
    </location>
</feature>
<comment type="caution">
    <text evidence="2">The sequence shown here is derived from an EMBL/GenBank/DDBJ whole genome shotgun (WGS) entry which is preliminary data.</text>
</comment>
<evidence type="ECO:0000256" key="1">
    <source>
        <dbReference type="SAM" id="MobiDB-lite"/>
    </source>
</evidence>
<sequence length="48" mass="5282">MTSSPATVCPSMGLLDGSGMFFHDPEHREHPHNSREESILGFPVDSQL</sequence>
<reference evidence="2" key="1">
    <citation type="journal article" date="2015" name="Proc. Natl. Acad. Sci. U.S.A.">
        <title>Networks of energetic and metabolic interactions define dynamics in microbial communities.</title>
        <authorList>
            <person name="Embree M."/>
            <person name="Liu J.K."/>
            <person name="Al-Bassam M.M."/>
            <person name="Zengler K."/>
        </authorList>
    </citation>
    <scope>NUCLEOTIDE SEQUENCE</scope>
</reference>